<evidence type="ECO:0000256" key="6">
    <source>
        <dbReference type="PROSITE-ProRule" id="PRU00169"/>
    </source>
</evidence>
<evidence type="ECO:0000259" key="8">
    <source>
        <dbReference type="PROSITE" id="PS50110"/>
    </source>
</evidence>
<evidence type="ECO:0000256" key="7">
    <source>
        <dbReference type="PROSITE-ProRule" id="PRU01091"/>
    </source>
</evidence>
<dbReference type="InterPro" id="IPR001867">
    <property type="entry name" value="OmpR/PhoB-type_DNA-bd"/>
</dbReference>
<evidence type="ECO:0000256" key="4">
    <source>
        <dbReference type="ARBA" id="ARBA00023125"/>
    </source>
</evidence>
<dbReference type="Gene3D" id="6.10.250.690">
    <property type="match status" value="1"/>
</dbReference>
<evidence type="ECO:0000313" key="10">
    <source>
        <dbReference type="EMBL" id="GLI57181.1"/>
    </source>
</evidence>
<organism evidence="10 11">
    <name type="scientific">Propionigenium maris DSM 9537</name>
    <dbReference type="NCBI Taxonomy" id="1123000"/>
    <lineage>
        <taxon>Bacteria</taxon>
        <taxon>Fusobacteriati</taxon>
        <taxon>Fusobacteriota</taxon>
        <taxon>Fusobacteriia</taxon>
        <taxon>Fusobacteriales</taxon>
        <taxon>Fusobacteriaceae</taxon>
        <taxon>Propionigenium</taxon>
    </lineage>
</organism>
<dbReference type="PANTHER" id="PTHR48111:SF73">
    <property type="entry name" value="ALKALINE PHOSPHATASE SYNTHESIS TRANSCRIPTIONAL REGULATORY PROTEIN PHOP"/>
    <property type="match status" value="1"/>
</dbReference>
<evidence type="ECO:0000259" key="9">
    <source>
        <dbReference type="PROSITE" id="PS51755"/>
    </source>
</evidence>
<dbReference type="GO" id="GO:0000976">
    <property type="term" value="F:transcription cis-regulatory region binding"/>
    <property type="evidence" value="ECO:0007669"/>
    <property type="project" value="TreeGrafter"/>
</dbReference>
<dbReference type="InterPro" id="IPR001789">
    <property type="entry name" value="Sig_transdc_resp-reg_receiver"/>
</dbReference>
<evidence type="ECO:0000256" key="3">
    <source>
        <dbReference type="ARBA" id="ARBA00023015"/>
    </source>
</evidence>
<name>A0A9W6LNC0_9FUSO</name>
<dbReference type="Gene3D" id="3.40.50.2300">
    <property type="match status" value="1"/>
</dbReference>
<keyword evidence="1 6" id="KW-0597">Phosphoprotein</keyword>
<dbReference type="CDD" id="cd00383">
    <property type="entry name" value="trans_reg_C"/>
    <property type="match status" value="1"/>
</dbReference>
<evidence type="ECO:0000256" key="5">
    <source>
        <dbReference type="ARBA" id="ARBA00023163"/>
    </source>
</evidence>
<dbReference type="Gene3D" id="1.10.10.10">
    <property type="entry name" value="Winged helix-like DNA-binding domain superfamily/Winged helix DNA-binding domain"/>
    <property type="match status" value="1"/>
</dbReference>
<dbReference type="SMART" id="SM00448">
    <property type="entry name" value="REC"/>
    <property type="match status" value="1"/>
</dbReference>
<keyword evidence="3" id="KW-0805">Transcription regulation</keyword>
<dbReference type="EMBL" id="BSDY01000014">
    <property type="protein sequence ID" value="GLI57181.1"/>
    <property type="molecule type" value="Genomic_DNA"/>
</dbReference>
<dbReference type="Proteomes" id="UP001144471">
    <property type="component" value="Unassembled WGS sequence"/>
</dbReference>
<dbReference type="SMART" id="SM00862">
    <property type="entry name" value="Trans_reg_C"/>
    <property type="match status" value="1"/>
</dbReference>
<proteinExistence type="predicted"/>
<feature type="modified residue" description="4-aspartylphosphate" evidence="6">
    <location>
        <position position="52"/>
    </location>
</feature>
<evidence type="ECO:0000256" key="1">
    <source>
        <dbReference type="ARBA" id="ARBA00022553"/>
    </source>
</evidence>
<dbReference type="AlphaFoldDB" id="A0A9W6LNC0"/>
<evidence type="ECO:0000256" key="2">
    <source>
        <dbReference type="ARBA" id="ARBA00023012"/>
    </source>
</evidence>
<dbReference type="PANTHER" id="PTHR48111">
    <property type="entry name" value="REGULATOR OF RPOS"/>
    <property type="match status" value="1"/>
</dbReference>
<gene>
    <name evidence="10" type="ORF">PM10SUCC1_26950</name>
</gene>
<dbReference type="Pfam" id="PF00486">
    <property type="entry name" value="Trans_reg_C"/>
    <property type="match status" value="1"/>
</dbReference>
<dbReference type="GO" id="GO:0032993">
    <property type="term" value="C:protein-DNA complex"/>
    <property type="evidence" value="ECO:0007669"/>
    <property type="project" value="TreeGrafter"/>
</dbReference>
<keyword evidence="4 7" id="KW-0238">DNA-binding</keyword>
<dbReference type="PROSITE" id="PS51755">
    <property type="entry name" value="OMPR_PHOB"/>
    <property type="match status" value="1"/>
</dbReference>
<feature type="domain" description="Response regulatory" evidence="8">
    <location>
        <begin position="3"/>
        <end position="116"/>
    </location>
</feature>
<protein>
    <submittedName>
        <fullName evidence="10">DNA-binding response regulator</fullName>
    </submittedName>
</protein>
<keyword evidence="2" id="KW-0902">Two-component regulatory system</keyword>
<dbReference type="InterPro" id="IPR036388">
    <property type="entry name" value="WH-like_DNA-bd_sf"/>
</dbReference>
<dbReference type="InterPro" id="IPR039420">
    <property type="entry name" value="WalR-like"/>
</dbReference>
<dbReference type="GO" id="GO:0000156">
    <property type="term" value="F:phosphorelay response regulator activity"/>
    <property type="evidence" value="ECO:0007669"/>
    <property type="project" value="TreeGrafter"/>
</dbReference>
<comment type="caution">
    <text evidence="10">The sequence shown here is derived from an EMBL/GenBank/DDBJ whole genome shotgun (WGS) entry which is preliminary data.</text>
</comment>
<feature type="domain" description="OmpR/PhoB-type" evidence="9">
    <location>
        <begin position="124"/>
        <end position="218"/>
    </location>
</feature>
<dbReference type="CDD" id="cd17574">
    <property type="entry name" value="REC_OmpR"/>
    <property type="match status" value="1"/>
</dbReference>
<dbReference type="PROSITE" id="PS50110">
    <property type="entry name" value="RESPONSE_REGULATORY"/>
    <property type="match status" value="1"/>
</dbReference>
<dbReference type="Pfam" id="PF00072">
    <property type="entry name" value="Response_reg"/>
    <property type="match status" value="1"/>
</dbReference>
<accession>A0A9W6LNC0</accession>
<dbReference type="SUPFAM" id="SSF52172">
    <property type="entry name" value="CheY-like"/>
    <property type="match status" value="1"/>
</dbReference>
<reference evidence="10" key="1">
    <citation type="submission" date="2022-12" db="EMBL/GenBank/DDBJ databases">
        <title>Reference genome sequencing for broad-spectrum identification of bacterial and archaeal isolates by mass spectrometry.</title>
        <authorList>
            <person name="Sekiguchi Y."/>
            <person name="Tourlousse D.M."/>
        </authorList>
    </citation>
    <scope>NUCLEOTIDE SEQUENCE</scope>
    <source>
        <strain evidence="10">10succ1</strain>
    </source>
</reference>
<dbReference type="FunFam" id="1.10.10.10:FF:000018">
    <property type="entry name" value="DNA-binding response regulator ResD"/>
    <property type="match status" value="1"/>
</dbReference>
<dbReference type="InterPro" id="IPR011006">
    <property type="entry name" value="CheY-like_superfamily"/>
</dbReference>
<dbReference type="GO" id="GO:0006355">
    <property type="term" value="P:regulation of DNA-templated transcription"/>
    <property type="evidence" value="ECO:0007669"/>
    <property type="project" value="InterPro"/>
</dbReference>
<sequence length="219" mass="25680">MKKILLVEDEFRIRKITKDFLVEEGYKVVEAADGREAIDKFNGEAFDLVLLDVMLPEIDGWSVLREIRKDSNVLVMMLTARSDDSDQIFGYQLKADDYLTKPFNPDLLIARVKALLRRGPSESKDELSFGNIVINEKQFKVFIDGEDIELTKKEFEMFKYLTENKGNVLTREQILNRVWGYDYYGDFRVVDNHVKRLRKKLKADYIETVRGVGYRFEVK</sequence>
<dbReference type="GO" id="GO:0005829">
    <property type="term" value="C:cytosol"/>
    <property type="evidence" value="ECO:0007669"/>
    <property type="project" value="TreeGrafter"/>
</dbReference>
<feature type="DNA-binding region" description="OmpR/PhoB-type" evidence="7">
    <location>
        <begin position="124"/>
        <end position="218"/>
    </location>
</feature>
<keyword evidence="5" id="KW-0804">Transcription</keyword>
<evidence type="ECO:0000313" key="11">
    <source>
        <dbReference type="Proteomes" id="UP001144471"/>
    </source>
</evidence>
<dbReference type="RefSeq" id="WP_281836664.1">
    <property type="nucleotide sequence ID" value="NZ_BSDY01000014.1"/>
</dbReference>
<dbReference type="FunFam" id="3.40.50.2300:FF:000001">
    <property type="entry name" value="DNA-binding response regulator PhoB"/>
    <property type="match status" value="1"/>
</dbReference>
<keyword evidence="11" id="KW-1185">Reference proteome</keyword>